<gene>
    <name evidence="1" type="ORF">LCGC14_1378900</name>
</gene>
<proteinExistence type="predicted"/>
<comment type="caution">
    <text evidence="1">The sequence shown here is derived from an EMBL/GenBank/DDBJ whole genome shotgun (WGS) entry which is preliminary data.</text>
</comment>
<evidence type="ECO:0000313" key="1">
    <source>
        <dbReference type="EMBL" id="KKM76561.1"/>
    </source>
</evidence>
<dbReference type="AlphaFoldDB" id="A0A0F9KP66"/>
<dbReference type="EMBL" id="LAZR01008790">
    <property type="protein sequence ID" value="KKM76561.1"/>
    <property type="molecule type" value="Genomic_DNA"/>
</dbReference>
<sequence>MPIGRYETESEYFARMRKKRKRLEGEERMLGINESWGEHWYRGVVEEAYDHLGRLEENAVAVTQFLVDHRGVDLETAQTATEEARQMLRRVRGY</sequence>
<accession>A0A0F9KP66</accession>
<name>A0A0F9KP66_9ZZZZ</name>
<protein>
    <submittedName>
        <fullName evidence="1">Uncharacterized protein</fullName>
    </submittedName>
</protein>
<organism evidence="1">
    <name type="scientific">marine sediment metagenome</name>
    <dbReference type="NCBI Taxonomy" id="412755"/>
    <lineage>
        <taxon>unclassified sequences</taxon>
        <taxon>metagenomes</taxon>
        <taxon>ecological metagenomes</taxon>
    </lineage>
</organism>
<reference evidence="1" key="1">
    <citation type="journal article" date="2015" name="Nature">
        <title>Complex archaea that bridge the gap between prokaryotes and eukaryotes.</title>
        <authorList>
            <person name="Spang A."/>
            <person name="Saw J.H."/>
            <person name="Jorgensen S.L."/>
            <person name="Zaremba-Niedzwiedzka K."/>
            <person name="Martijn J."/>
            <person name="Lind A.E."/>
            <person name="van Eijk R."/>
            <person name="Schleper C."/>
            <person name="Guy L."/>
            <person name="Ettema T.J."/>
        </authorList>
    </citation>
    <scope>NUCLEOTIDE SEQUENCE</scope>
</reference>